<comment type="function">
    <text evidence="5">Catalyzes the hydrolysis of inorganic pyrophosphate (PPi) forming two phosphate ions.</text>
</comment>
<reference evidence="6" key="1">
    <citation type="submission" date="2023-06" db="EMBL/GenBank/DDBJ databases">
        <title>Genomic of Agaribacillus aureum.</title>
        <authorList>
            <person name="Wang G."/>
        </authorList>
    </citation>
    <scope>NUCLEOTIDE SEQUENCE</scope>
    <source>
        <strain evidence="6">BMA12</strain>
    </source>
</reference>
<comment type="caution">
    <text evidence="6">The sequence shown here is derived from an EMBL/GenBank/DDBJ whole genome shotgun (WGS) entry which is preliminary data.</text>
</comment>
<keyword evidence="7" id="KW-1185">Reference proteome</keyword>
<comment type="similarity">
    <text evidence="5">Belongs to the PPase family.</text>
</comment>
<dbReference type="PANTHER" id="PTHR10286">
    <property type="entry name" value="INORGANIC PYROPHOSPHATASE"/>
    <property type="match status" value="1"/>
</dbReference>
<feature type="binding site" evidence="5">
    <location>
        <position position="132"/>
    </location>
    <ligand>
        <name>substrate</name>
    </ligand>
</feature>
<evidence type="ECO:0000256" key="1">
    <source>
        <dbReference type="ARBA" id="ARBA00001946"/>
    </source>
</evidence>
<comment type="subcellular location">
    <subcellularLocation>
        <location evidence="5">Cytoplasm</location>
    </subcellularLocation>
</comment>
<protein>
    <recommendedName>
        <fullName evidence="5">Inorganic pyrophosphatase</fullName>
        <ecNumber evidence="5">3.6.1.1</ecNumber>
    </recommendedName>
    <alternativeName>
        <fullName evidence="5">Pyrophosphate phospho-hydrolase</fullName>
        <shortName evidence="5">PPase</shortName>
    </alternativeName>
</protein>
<gene>
    <name evidence="5" type="primary">ppa</name>
    <name evidence="6" type="ORF">QQ020_19190</name>
</gene>
<comment type="cofactor">
    <cofactor evidence="1 5">
        <name>Mg(2+)</name>
        <dbReference type="ChEBI" id="CHEBI:18420"/>
    </cofactor>
</comment>
<evidence type="ECO:0000313" key="6">
    <source>
        <dbReference type="EMBL" id="MDN5214211.1"/>
    </source>
</evidence>
<comment type="subunit">
    <text evidence="5">Homohexamer.</text>
</comment>
<comment type="catalytic activity">
    <reaction evidence="5">
        <text>diphosphate + H2O = 2 phosphate + H(+)</text>
        <dbReference type="Rhea" id="RHEA:24576"/>
        <dbReference type="ChEBI" id="CHEBI:15377"/>
        <dbReference type="ChEBI" id="CHEBI:15378"/>
        <dbReference type="ChEBI" id="CHEBI:33019"/>
        <dbReference type="ChEBI" id="CHEBI:43474"/>
        <dbReference type="EC" id="3.6.1.1"/>
    </reaction>
</comment>
<keyword evidence="3 5" id="KW-0378">Hydrolase</keyword>
<feature type="binding site" evidence="5">
    <location>
        <position position="63"/>
    </location>
    <ligand>
        <name>Mg(2+)</name>
        <dbReference type="ChEBI" id="CHEBI:18420"/>
        <label>1</label>
    </ligand>
</feature>
<feature type="binding site" evidence="5">
    <location>
        <position position="95"/>
    </location>
    <ligand>
        <name>Mg(2+)</name>
        <dbReference type="ChEBI" id="CHEBI:18420"/>
        <label>1</label>
    </ligand>
</feature>
<feature type="binding site" evidence="5">
    <location>
        <position position="22"/>
    </location>
    <ligand>
        <name>substrate</name>
    </ligand>
</feature>
<proteinExistence type="inferred from homology"/>
<sequence length="170" mass="19468">MSDSAKFTLDVVVEIPKGSRNKYEYDYEKKMIRYDRMIFSSMHYPSDYGFFPETLALDGDALDALVLVTEPTFPGCLIEVSPIGLFRMADEKGPDAKILCVPVHDPQWNKIVSLEQVNPHLINEIEHFFQVYKDLENKKVGIEGWEPKEEAIAVIAKAQQRFAETKNQNP</sequence>
<dbReference type="EMBL" id="JAUJEB010000004">
    <property type="protein sequence ID" value="MDN5214211.1"/>
    <property type="molecule type" value="Genomic_DNA"/>
</dbReference>
<feature type="binding site" evidence="5">
    <location>
        <position position="36"/>
    </location>
    <ligand>
        <name>substrate</name>
    </ligand>
</feature>
<dbReference type="HAMAP" id="MF_00209">
    <property type="entry name" value="Inorganic_PPase"/>
    <property type="match status" value="1"/>
</dbReference>
<dbReference type="Proteomes" id="UP001172083">
    <property type="component" value="Unassembled WGS sequence"/>
</dbReference>
<dbReference type="CDD" id="cd00412">
    <property type="entry name" value="pyrophosphatase"/>
    <property type="match status" value="1"/>
</dbReference>
<name>A0ABT8LAX0_9BACT</name>
<dbReference type="EC" id="3.6.1.1" evidence="5"/>
<organism evidence="6 7">
    <name type="scientific">Agaribacillus aureus</name>
    <dbReference type="NCBI Taxonomy" id="3051825"/>
    <lineage>
        <taxon>Bacteria</taxon>
        <taxon>Pseudomonadati</taxon>
        <taxon>Bacteroidota</taxon>
        <taxon>Cytophagia</taxon>
        <taxon>Cytophagales</taxon>
        <taxon>Splendidivirgaceae</taxon>
        <taxon>Agaribacillus</taxon>
    </lineage>
</organism>
<evidence type="ECO:0000256" key="3">
    <source>
        <dbReference type="ARBA" id="ARBA00022801"/>
    </source>
</evidence>
<dbReference type="InterPro" id="IPR008162">
    <property type="entry name" value="Pyrophosphatase"/>
</dbReference>
<evidence type="ECO:0000313" key="7">
    <source>
        <dbReference type="Proteomes" id="UP001172083"/>
    </source>
</evidence>
<dbReference type="Pfam" id="PF00719">
    <property type="entry name" value="Pyrophosphatase"/>
    <property type="match status" value="1"/>
</dbReference>
<dbReference type="Gene3D" id="3.90.80.10">
    <property type="entry name" value="Inorganic pyrophosphatase"/>
    <property type="match status" value="1"/>
</dbReference>
<evidence type="ECO:0000256" key="2">
    <source>
        <dbReference type="ARBA" id="ARBA00022723"/>
    </source>
</evidence>
<feature type="binding site" evidence="5">
    <location>
        <position position="63"/>
    </location>
    <ligand>
        <name>Mg(2+)</name>
        <dbReference type="ChEBI" id="CHEBI:18420"/>
        <label>2</label>
    </ligand>
</feature>
<evidence type="ECO:0000256" key="4">
    <source>
        <dbReference type="ARBA" id="ARBA00022842"/>
    </source>
</evidence>
<feature type="binding site" evidence="5">
    <location>
        <position position="48"/>
    </location>
    <ligand>
        <name>substrate</name>
    </ligand>
</feature>
<evidence type="ECO:0000256" key="5">
    <source>
        <dbReference type="HAMAP-Rule" id="MF_00209"/>
    </source>
</evidence>
<accession>A0ABT8LAX0</accession>
<dbReference type="InterPro" id="IPR036649">
    <property type="entry name" value="Pyrophosphatase_sf"/>
</dbReference>
<dbReference type="RefSeq" id="WP_346759546.1">
    <property type="nucleotide sequence ID" value="NZ_JAUJEB010000004.1"/>
</dbReference>
<feature type="binding site" evidence="5">
    <location>
        <position position="58"/>
    </location>
    <ligand>
        <name>Mg(2+)</name>
        <dbReference type="ChEBI" id="CHEBI:18420"/>
        <label>1</label>
    </ligand>
</feature>
<keyword evidence="4 5" id="KW-0460">Magnesium</keyword>
<keyword evidence="2 5" id="KW-0479">Metal-binding</keyword>
<keyword evidence="5" id="KW-0963">Cytoplasm</keyword>
<dbReference type="SUPFAM" id="SSF50324">
    <property type="entry name" value="Inorganic pyrophosphatase"/>
    <property type="match status" value="1"/>
</dbReference>